<reference evidence="1 2" key="1">
    <citation type="journal article" date="2018" name="Mol. Biol. Evol.">
        <title>Analysis of the draft genome of the red seaweed Gracilariopsis chorda provides insights into genome size evolution in Rhodophyta.</title>
        <authorList>
            <person name="Lee J."/>
            <person name="Yang E.C."/>
            <person name="Graf L."/>
            <person name="Yang J.H."/>
            <person name="Qiu H."/>
            <person name="Zel Zion U."/>
            <person name="Chan C.X."/>
            <person name="Stephens T.G."/>
            <person name="Weber A.P.M."/>
            <person name="Boo G.H."/>
            <person name="Boo S.M."/>
            <person name="Kim K.M."/>
            <person name="Shin Y."/>
            <person name="Jung M."/>
            <person name="Lee S.J."/>
            <person name="Yim H.S."/>
            <person name="Lee J.H."/>
            <person name="Bhattacharya D."/>
            <person name="Yoon H.S."/>
        </authorList>
    </citation>
    <scope>NUCLEOTIDE SEQUENCE [LARGE SCALE GENOMIC DNA]</scope>
    <source>
        <strain evidence="1 2">SKKU-2015</strain>
        <tissue evidence="1">Whole body</tissue>
    </source>
</reference>
<dbReference type="AlphaFoldDB" id="A0A2V3IY32"/>
<dbReference type="Proteomes" id="UP000247409">
    <property type="component" value="Unassembled WGS sequence"/>
</dbReference>
<protein>
    <submittedName>
        <fullName evidence="1">Uncharacterized protein</fullName>
    </submittedName>
</protein>
<proteinExistence type="predicted"/>
<name>A0A2V3IY32_9FLOR</name>
<sequence length="51" mass="5827">MLYVHTKFLQHFEDLGSIVGDRVIGPRCLPRHVRVAGNEVRLKRVKGGEEL</sequence>
<accession>A0A2V3IY32</accession>
<comment type="caution">
    <text evidence="1">The sequence shown here is derived from an EMBL/GenBank/DDBJ whole genome shotgun (WGS) entry which is preliminary data.</text>
</comment>
<evidence type="ECO:0000313" key="2">
    <source>
        <dbReference type="Proteomes" id="UP000247409"/>
    </source>
</evidence>
<keyword evidence="2" id="KW-1185">Reference proteome</keyword>
<dbReference type="EMBL" id="NBIV01000030">
    <property type="protein sequence ID" value="PXF47019.1"/>
    <property type="molecule type" value="Genomic_DNA"/>
</dbReference>
<gene>
    <name evidence="1" type="ORF">BWQ96_03209</name>
</gene>
<evidence type="ECO:0000313" key="1">
    <source>
        <dbReference type="EMBL" id="PXF47019.1"/>
    </source>
</evidence>
<organism evidence="1 2">
    <name type="scientific">Gracilariopsis chorda</name>
    <dbReference type="NCBI Taxonomy" id="448386"/>
    <lineage>
        <taxon>Eukaryota</taxon>
        <taxon>Rhodophyta</taxon>
        <taxon>Florideophyceae</taxon>
        <taxon>Rhodymeniophycidae</taxon>
        <taxon>Gracilariales</taxon>
        <taxon>Gracilariaceae</taxon>
        <taxon>Gracilariopsis</taxon>
    </lineage>
</organism>